<dbReference type="Proteomes" id="UP000828390">
    <property type="component" value="Unassembled WGS sequence"/>
</dbReference>
<evidence type="ECO:0000313" key="4">
    <source>
        <dbReference type="Proteomes" id="UP000828390"/>
    </source>
</evidence>
<comment type="caution">
    <text evidence="3">The sequence shown here is derived from an EMBL/GenBank/DDBJ whole genome shotgun (WGS) entry which is preliminary data.</text>
</comment>
<evidence type="ECO:0000313" key="2">
    <source>
        <dbReference type="EMBL" id="KAH3694498.1"/>
    </source>
</evidence>
<proteinExistence type="predicted"/>
<dbReference type="EMBL" id="JAIWYP010000016">
    <property type="protein sequence ID" value="KAH3694498.1"/>
    <property type="molecule type" value="Genomic_DNA"/>
</dbReference>
<keyword evidence="4" id="KW-1185">Reference proteome</keyword>
<gene>
    <name evidence="1" type="ORF">DPMN_081904</name>
    <name evidence="2" type="ORF">DPMN_081938</name>
    <name evidence="3" type="ORF">DPMN_081939</name>
</gene>
<reference evidence="3" key="2">
    <citation type="submission" date="2020-11" db="EMBL/GenBank/DDBJ databases">
        <authorList>
            <person name="McCartney M.A."/>
            <person name="Auch B."/>
            <person name="Kono T."/>
            <person name="Mallez S."/>
            <person name="Becker A."/>
            <person name="Gohl D.M."/>
            <person name="Silverstein K.A.T."/>
            <person name="Koren S."/>
            <person name="Bechman K.B."/>
            <person name="Herman A."/>
            <person name="Abrahante J.E."/>
            <person name="Garbe J."/>
        </authorList>
    </citation>
    <scope>NUCLEOTIDE SEQUENCE</scope>
    <source>
        <strain evidence="3">Duluth1</strain>
        <tissue evidence="3">Whole animal</tissue>
    </source>
</reference>
<evidence type="ECO:0000313" key="3">
    <source>
        <dbReference type="EMBL" id="KAH3694499.1"/>
    </source>
</evidence>
<dbReference type="EMBL" id="JAIWYP010000016">
    <property type="protein sequence ID" value="KAH3694464.1"/>
    <property type="molecule type" value="Genomic_DNA"/>
</dbReference>
<accession>A0A9D3Y9K2</accession>
<name>A0A9D3Y9K2_DREPO</name>
<dbReference type="AlphaFoldDB" id="A0A9D3Y9K2"/>
<organism evidence="3 4">
    <name type="scientific">Dreissena polymorpha</name>
    <name type="common">Zebra mussel</name>
    <name type="synonym">Mytilus polymorpha</name>
    <dbReference type="NCBI Taxonomy" id="45954"/>
    <lineage>
        <taxon>Eukaryota</taxon>
        <taxon>Metazoa</taxon>
        <taxon>Spiralia</taxon>
        <taxon>Lophotrochozoa</taxon>
        <taxon>Mollusca</taxon>
        <taxon>Bivalvia</taxon>
        <taxon>Autobranchia</taxon>
        <taxon>Heteroconchia</taxon>
        <taxon>Euheterodonta</taxon>
        <taxon>Imparidentia</taxon>
        <taxon>Neoheterodontei</taxon>
        <taxon>Myida</taxon>
        <taxon>Dreissenoidea</taxon>
        <taxon>Dreissenidae</taxon>
        <taxon>Dreissena</taxon>
    </lineage>
</organism>
<sequence length="71" mass="7646">MENEADFPVCANTVKSIQPANIGQPPTPAQANLGYNIKETTLLLAEDIELNHGPRELEAMLAALRSSEANL</sequence>
<protein>
    <submittedName>
        <fullName evidence="3">Uncharacterized protein</fullName>
    </submittedName>
</protein>
<reference evidence="3" key="1">
    <citation type="journal article" date="2019" name="bioRxiv">
        <title>The Genome of the Zebra Mussel, Dreissena polymorpha: A Resource for Invasive Species Research.</title>
        <authorList>
            <person name="McCartney M.A."/>
            <person name="Auch B."/>
            <person name="Kono T."/>
            <person name="Mallez S."/>
            <person name="Zhang Y."/>
            <person name="Obille A."/>
            <person name="Becker A."/>
            <person name="Abrahante J.E."/>
            <person name="Garbe J."/>
            <person name="Badalamenti J.P."/>
            <person name="Herman A."/>
            <person name="Mangelson H."/>
            <person name="Liachko I."/>
            <person name="Sullivan S."/>
            <person name="Sone E.D."/>
            <person name="Koren S."/>
            <person name="Silverstein K.A.T."/>
            <person name="Beckman K.B."/>
            <person name="Gohl D.M."/>
        </authorList>
    </citation>
    <scope>NUCLEOTIDE SEQUENCE</scope>
    <source>
        <strain evidence="3">Duluth1</strain>
        <tissue evidence="3">Whole animal</tissue>
    </source>
</reference>
<dbReference type="EMBL" id="JAIWYP010000016">
    <property type="protein sequence ID" value="KAH3694499.1"/>
    <property type="molecule type" value="Genomic_DNA"/>
</dbReference>
<evidence type="ECO:0000313" key="1">
    <source>
        <dbReference type="EMBL" id="KAH3694464.1"/>
    </source>
</evidence>